<sequence length="172" mass="19266">MSGDHHTSGERHGKQAVVLALDGSEHADYAFEWYMEHLHKSHHYVVLLHVPERHAFMIGGKVKSVAGKPGEVIVSVADEEHALFVICGSRGKGTFRRTFLGSISDYVLHHSHIPVFICKHKDLHKDLVPPGSGSPSLKHRLLNSPLFRRKNKDSPKNSPKLDRKKTDSESTE</sequence>
<dbReference type="PRINTS" id="PR01438">
    <property type="entry name" value="UNVRSLSTRESS"/>
</dbReference>
<dbReference type="Proteomes" id="UP001164746">
    <property type="component" value="Chromosome 14"/>
</dbReference>
<dbReference type="Gene3D" id="3.40.50.620">
    <property type="entry name" value="HUPs"/>
    <property type="match status" value="2"/>
</dbReference>
<proteinExistence type="predicted"/>
<evidence type="ECO:0000313" key="4">
    <source>
        <dbReference type="Proteomes" id="UP001164746"/>
    </source>
</evidence>
<evidence type="ECO:0000259" key="2">
    <source>
        <dbReference type="Pfam" id="PF00582"/>
    </source>
</evidence>
<name>A0ABY7FXE2_MYAAR</name>
<organism evidence="3 4">
    <name type="scientific">Mya arenaria</name>
    <name type="common">Soft-shell clam</name>
    <dbReference type="NCBI Taxonomy" id="6604"/>
    <lineage>
        <taxon>Eukaryota</taxon>
        <taxon>Metazoa</taxon>
        <taxon>Spiralia</taxon>
        <taxon>Lophotrochozoa</taxon>
        <taxon>Mollusca</taxon>
        <taxon>Bivalvia</taxon>
        <taxon>Autobranchia</taxon>
        <taxon>Heteroconchia</taxon>
        <taxon>Euheterodonta</taxon>
        <taxon>Imparidentia</taxon>
        <taxon>Neoheterodontei</taxon>
        <taxon>Myida</taxon>
        <taxon>Myoidea</taxon>
        <taxon>Myidae</taxon>
        <taxon>Mya</taxon>
    </lineage>
</organism>
<feature type="region of interest" description="Disordered" evidence="1">
    <location>
        <begin position="128"/>
        <end position="172"/>
    </location>
</feature>
<accession>A0ABY7FXE2</accession>
<keyword evidence="4" id="KW-1185">Reference proteome</keyword>
<dbReference type="PANTHER" id="PTHR46989:SF3">
    <property type="entry name" value="USPA DOMAIN-CONTAINING PROTEIN"/>
    <property type="match status" value="1"/>
</dbReference>
<evidence type="ECO:0000256" key="1">
    <source>
        <dbReference type="SAM" id="MobiDB-lite"/>
    </source>
</evidence>
<protein>
    <submittedName>
        <fullName evidence="3">Y1101-like protein</fullName>
    </submittedName>
</protein>
<feature type="compositionally biased region" description="Basic and acidic residues" evidence="1">
    <location>
        <begin position="152"/>
        <end position="172"/>
    </location>
</feature>
<dbReference type="InterPro" id="IPR006015">
    <property type="entry name" value="Universal_stress_UspA"/>
</dbReference>
<reference evidence="3" key="1">
    <citation type="submission" date="2022-11" db="EMBL/GenBank/DDBJ databases">
        <title>Centuries of genome instability and evolution in soft-shell clam transmissible cancer (bioRxiv).</title>
        <authorList>
            <person name="Hart S.F.M."/>
            <person name="Yonemitsu M.A."/>
            <person name="Giersch R.M."/>
            <person name="Beal B.F."/>
            <person name="Arriagada G."/>
            <person name="Davis B.W."/>
            <person name="Ostrander E.A."/>
            <person name="Goff S.P."/>
            <person name="Metzger M.J."/>
        </authorList>
    </citation>
    <scope>NUCLEOTIDE SEQUENCE</scope>
    <source>
        <strain evidence="3">MELC-2E11</strain>
        <tissue evidence="3">Siphon/mantle</tissue>
    </source>
</reference>
<dbReference type="Pfam" id="PF00582">
    <property type="entry name" value="Usp"/>
    <property type="match status" value="1"/>
</dbReference>
<feature type="domain" description="UspA" evidence="2">
    <location>
        <begin position="61"/>
        <end position="119"/>
    </location>
</feature>
<feature type="compositionally biased region" description="Basic residues" evidence="1">
    <location>
        <begin position="137"/>
        <end position="151"/>
    </location>
</feature>
<gene>
    <name evidence="3" type="ORF">MAR_011105</name>
</gene>
<dbReference type="PANTHER" id="PTHR46989">
    <property type="entry name" value="USP DOMAIN-CONTAINING PROTEIN"/>
    <property type="match status" value="1"/>
</dbReference>
<evidence type="ECO:0000313" key="3">
    <source>
        <dbReference type="EMBL" id="WAR25401.1"/>
    </source>
</evidence>
<dbReference type="SUPFAM" id="SSF52402">
    <property type="entry name" value="Adenine nucleotide alpha hydrolases-like"/>
    <property type="match status" value="1"/>
</dbReference>
<dbReference type="CDD" id="cd23659">
    <property type="entry name" value="USP_At3g01520-like"/>
    <property type="match status" value="1"/>
</dbReference>
<dbReference type="InterPro" id="IPR006016">
    <property type="entry name" value="UspA"/>
</dbReference>
<dbReference type="EMBL" id="CP111025">
    <property type="protein sequence ID" value="WAR25401.1"/>
    <property type="molecule type" value="Genomic_DNA"/>
</dbReference>
<dbReference type="InterPro" id="IPR014729">
    <property type="entry name" value="Rossmann-like_a/b/a_fold"/>
</dbReference>